<dbReference type="EMBL" id="CAACYI010000001">
    <property type="protein sequence ID" value="VFB17072.1"/>
    <property type="molecule type" value="Genomic_DNA"/>
</dbReference>
<organism evidence="4 5">
    <name type="scientific">Urinicoccus massiliensis</name>
    <dbReference type="NCBI Taxonomy" id="1723382"/>
    <lineage>
        <taxon>Bacteria</taxon>
        <taxon>Bacillati</taxon>
        <taxon>Bacillota</taxon>
        <taxon>Tissierellia</taxon>
        <taxon>Tissierellales</taxon>
        <taxon>Peptoniphilaceae</taxon>
        <taxon>Urinicoccus</taxon>
    </lineage>
</organism>
<comment type="cofactor">
    <cofactor evidence="1">
        <name>Mg(2+)</name>
        <dbReference type="ChEBI" id="CHEBI:18420"/>
    </cofactor>
</comment>
<dbReference type="InterPro" id="IPR006439">
    <property type="entry name" value="HAD-SF_hydro_IA"/>
</dbReference>
<dbReference type="GO" id="GO:0044281">
    <property type="term" value="P:small molecule metabolic process"/>
    <property type="evidence" value="ECO:0007669"/>
    <property type="project" value="UniProtKB-ARBA"/>
</dbReference>
<dbReference type="GO" id="GO:0008253">
    <property type="term" value="F:5'-nucleotidase activity"/>
    <property type="evidence" value="ECO:0007669"/>
    <property type="project" value="UniProtKB-EC"/>
</dbReference>
<evidence type="ECO:0000256" key="2">
    <source>
        <dbReference type="ARBA" id="ARBA00022801"/>
    </source>
</evidence>
<dbReference type="InterPro" id="IPR036412">
    <property type="entry name" value="HAD-like_sf"/>
</dbReference>
<sequence length="243" mass="28332">MIFFDLDDTLLDTQRINRSIFEQIHKQLKVSMPFEDFMALFRTHLRTRMIKHFDFSYNESIGINPMDYLMTQEAYEPQHMEAFKEDLWSKMKGLGLTCSKEDFYQVIMDLRNDFCHFIPGIPELLEKAADLDDLGIITNGISEIQHLKIDLLGLRNICKETFASGDFGYGKPDPRFFHYVLDQAGLDPQDCIMIGDNVQNDVLAPLAMDFKGAIYFNPQATRYGVTWARDPQELWEKISSFYH</sequence>
<evidence type="ECO:0000313" key="5">
    <source>
        <dbReference type="Proteomes" id="UP000377798"/>
    </source>
</evidence>
<accession>A0A8H2M5V0</accession>
<dbReference type="Proteomes" id="UP000377798">
    <property type="component" value="Unassembled WGS sequence"/>
</dbReference>
<proteinExistence type="predicted"/>
<dbReference type="Gene3D" id="3.40.50.1000">
    <property type="entry name" value="HAD superfamily/HAD-like"/>
    <property type="match status" value="1"/>
</dbReference>
<dbReference type="InterPro" id="IPR023214">
    <property type="entry name" value="HAD_sf"/>
</dbReference>
<dbReference type="EC" id="3.1.3.5" evidence="4"/>
<name>A0A8H2M5V0_9FIRM</name>
<protein>
    <submittedName>
        <fullName evidence="4">Pyrimidine 5'-nucleotidase YjjG</fullName>
        <ecNumber evidence="4">3.1.3.5</ecNumber>
    </submittedName>
</protein>
<dbReference type="Pfam" id="PF00702">
    <property type="entry name" value="Hydrolase"/>
    <property type="match status" value="1"/>
</dbReference>
<comment type="caution">
    <text evidence="4">The sequence shown here is derived from an EMBL/GenBank/DDBJ whole genome shotgun (WGS) entry which is preliminary data.</text>
</comment>
<dbReference type="RefSeq" id="WP_131749705.1">
    <property type="nucleotide sequence ID" value="NZ_CAACYI010000001.1"/>
</dbReference>
<dbReference type="NCBIfam" id="TIGR01549">
    <property type="entry name" value="HAD-SF-IA-v1"/>
    <property type="match status" value="1"/>
</dbReference>
<keyword evidence="2 4" id="KW-0378">Hydrolase</keyword>
<evidence type="ECO:0000256" key="1">
    <source>
        <dbReference type="ARBA" id="ARBA00001946"/>
    </source>
</evidence>
<dbReference type="SFLD" id="SFLDS00003">
    <property type="entry name" value="Haloacid_Dehalogenase"/>
    <property type="match status" value="1"/>
</dbReference>
<reference evidence="4 5" key="1">
    <citation type="submission" date="2019-02" db="EMBL/GenBank/DDBJ databases">
        <authorList>
            <consortium name="Pathogen Informatics"/>
        </authorList>
    </citation>
    <scope>NUCLEOTIDE SEQUENCE [LARGE SCALE GENOMIC DNA]</scope>
    <source>
        <strain evidence="4 5">3012STDY7089603</strain>
    </source>
</reference>
<gene>
    <name evidence="4" type="primary">yjjG</name>
    <name evidence="4" type="ORF">NCTC13150_01655</name>
</gene>
<dbReference type="InterPro" id="IPR051400">
    <property type="entry name" value="HAD-like_hydrolase"/>
</dbReference>
<evidence type="ECO:0000313" key="4">
    <source>
        <dbReference type="EMBL" id="VFB17072.1"/>
    </source>
</evidence>
<dbReference type="PANTHER" id="PTHR46470">
    <property type="entry name" value="N-ACYLNEURAMINATE-9-PHOSPHATASE"/>
    <property type="match status" value="1"/>
</dbReference>
<dbReference type="SFLD" id="SFLDG01129">
    <property type="entry name" value="C1.5:_HAD__Beta-PGM__Phosphata"/>
    <property type="match status" value="1"/>
</dbReference>
<evidence type="ECO:0000256" key="3">
    <source>
        <dbReference type="ARBA" id="ARBA00022842"/>
    </source>
</evidence>
<dbReference type="SUPFAM" id="SSF56784">
    <property type="entry name" value="HAD-like"/>
    <property type="match status" value="1"/>
</dbReference>
<keyword evidence="5" id="KW-1185">Reference proteome</keyword>
<keyword evidence="3" id="KW-0460">Magnesium</keyword>
<dbReference type="Gene3D" id="1.20.120.710">
    <property type="entry name" value="Haloacid dehalogenase hydrolase-like domain"/>
    <property type="match status" value="1"/>
</dbReference>
<dbReference type="AlphaFoldDB" id="A0A8H2M5V0"/>